<protein>
    <submittedName>
        <fullName evidence="1">Uncharacterized protein</fullName>
    </submittedName>
</protein>
<gene>
    <name evidence="1" type="ORF">PV328_004144</name>
</gene>
<keyword evidence="2" id="KW-1185">Reference proteome</keyword>
<comment type="caution">
    <text evidence="1">The sequence shown here is derived from an EMBL/GenBank/DDBJ whole genome shotgun (WGS) entry which is preliminary data.</text>
</comment>
<dbReference type="EMBL" id="JAQQBS010001422">
    <property type="protein sequence ID" value="KAK0165642.1"/>
    <property type="molecule type" value="Genomic_DNA"/>
</dbReference>
<reference evidence="1" key="2">
    <citation type="submission" date="2023-03" db="EMBL/GenBank/DDBJ databases">
        <authorList>
            <person name="Inwood S.N."/>
            <person name="Skelly J.G."/>
            <person name="Guhlin J."/>
            <person name="Harrop T.W.R."/>
            <person name="Goldson S.G."/>
            <person name="Dearden P.K."/>
        </authorList>
    </citation>
    <scope>NUCLEOTIDE SEQUENCE</scope>
    <source>
        <strain evidence="1">Irish</strain>
        <tissue evidence="1">Whole body</tissue>
    </source>
</reference>
<sequence length="157" mass="17507">MTDERKVILKIQSIFLNDENQPVKVQLSEKLILSDPENNIDGSTQPGVVNSVPASRVTRHSIEKNSKEKNINPAKIGIYAADGRCHHLCSHLVRSLSIFGRRKLVSNALLCQNCCGRHATSSCKSAHRCKECKELHHTLLHPESQSAEPHPSTTQFH</sequence>
<dbReference type="AlphaFoldDB" id="A0AA39KLD5"/>
<evidence type="ECO:0000313" key="2">
    <source>
        <dbReference type="Proteomes" id="UP001168990"/>
    </source>
</evidence>
<name>A0AA39KLD5_9HYME</name>
<dbReference type="Proteomes" id="UP001168990">
    <property type="component" value="Unassembled WGS sequence"/>
</dbReference>
<reference evidence="1" key="1">
    <citation type="journal article" date="2023" name="bioRxiv">
        <title>Scaffold-level genome assemblies of two parasitoid biocontrol wasps reveal the parthenogenesis mechanism and an associated novel virus.</title>
        <authorList>
            <person name="Inwood S."/>
            <person name="Skelly J."/>
            <person name="Guhlin J."/>
            <person name="Harrop T."/>
            <person name="Goldson S."/>
            <person name="Dearden P."/>
        </authorList>
    </citation>
    <scope>NUCLEOTIDE SEQUENCE</scope>
    <source>
        <strain evidence="1">Irish</strain>
        <tissue evidence="1">Whole body</tissue>
    </source>
</reference>
<organism evidence="1 2">
    <name type="scientific">Microctonus aethiopoides</name>
    <dbReference type="NCBI Taxonomy" id="144406"/>
    <lineage>
        <taxon>Eukaryota</taxon>
        <taxon>Metazoa</taxon>
        <taxon>Ecdysozoa</taxon>
        <taxon>Arthropoda</taxon>
        <taxon>Hexapoda</taxon>
        <taxon>Insecta</taxon>
        <taxon>Pterygota</taxon>
        <taxon>Neoptera</taxon>
        <taxon>Endopterygota</taxon>
        <taxon>Hymenoptera</taxon>
        <taxon>Apocrita</taxon>
        <taxon>Ichneumonoidea</taxon>
        <taxon>Braconidae</taxon>
        <taxon>Euphorinae</taxon>
        <taxon>Microctonus</taxon>
    </lineage>
</organism>
<accession>A0AA39KLD5</accession>
<evidence type="ECO:0000313" key="1">
    <source>
        <dbReference type="EMBL" id="KAK0165642.1"/>
    </source>
</evidence>
<proteinExistence type="predicted"/>